<evidence type="ECO:0000313" key="14">
    <source>
        <dbReference type="Proteomes" id="UP000198548"/>
    </source>
</evidence>
<dbReference type="InterPro" id="IPR039421">
    <property type="entry name" value="Type_1_exporter"/>
</dbReference>
<name>A0A1H7PVG6_9LACT</name>
<dbReference type="PROSITE" id="PS50893">
    <property type="entry name" value="ABC_TRANSPORTER_2"/>
    <property type="match status" value="1"/>
</dbReference>
<dbReference type="RefSeq" id="WP_091485727.1">
    <property type="nucleotide sequence ID" value="NZ_BJUX01000001.1"/>
</dbReference>
<evidence type="ECO:0000256" key="8">
    <source>
        <dbReference type="ARBA" id="ARBA00023136"/>
    </source>
</evidence>
<evidence type="ECO:0000256" key="4">
    <source>
        <dbReference type="ARBA" id="ARBA00022692"/>
    </source>
</evidence>
<feature type="transmembrane region" description="Helical" evidence="9">
    <location>
        <begin position="135"/>
        <end position="154"/>
    </location>
</feature>
<dbReference type="PANTHER" id="PTHR43394">
    <property type="entry name" value="ATP-DEPENDENT PERMEASE MDL1, MITOCHONDRIAL"/>
    <property type="match status" value="1"/>
</dbReference>
<dbReference type="EMBL" id="FOBL01000001">
    <property type="protein sequence ID" value="SEL39713.1"/>
    <property type="molecule type" value="Genomic_DNA"/>
</dbReference>
<dbReference type="SUPFAM" id="SSF52540">
    <property type="entry name" value="P-loop containing nucleoside triphosphate hydrolases"/>
    <property type="match status" value="1"/>
</dbReference>
<dbReference type="InterPro" id="IPR036640">
    <property type="entry name" value="ABC1_TM_sf"/>
</dbReference>
<dbReference type="PROSITE" id="PS00211">
    <property type="entry name" value="ABC_TRANSPORTER_1"/>
    <property type="match status" value="1"/>
</dbReference>
<organism evidence="13 14">
    <name type="scientific">Alkalibacterium putridalgicola</name>
    <dbReference type="NCBI Taxonomy" id="426703"/>
    <lineage>
        <taxon>Bacteria</taxon>
        <taxon>Bacillati</taxon>
        <taxon>Bacillota</taxon>
        <taxon>Bacilli</taxon>
        <taxon>Lactobacillales</taxon>
        <taxon>Carnobacteriaceae</taxon>
        <taxon>Alkalibacterium</taxon>
    </lineage>
</organism>
<dbReference type="CDD" id="cd18541">
    <property type="entry name" value="ABC_6TM_TmrB_like"/>
    <property type="match status" value="1"/>
</dbReference>
<evidence type="ECO:0000256" key="2">
    <source>
        <dbReference type="ARBA" id="ARBA00022448"/>
    </source>
</evidence>
<evidence type="ECO:0000313" key="12">
    <source>
        <dbReference type="EMBL" id="GEK88134.1"/>
    </source>
</evidence>
<dbReference type="OrthoDB" id="9770415at2"/>
<dbReference type="GO" id="GO:0016887">
    <property type="term" value="F:ATP hydrolysis activity"/>
    <property type="evidence" value="ECO:0007669"/>
    <property type="project" value="InterPro"/>
</dbReference>
<dbReference type="Proteomes" id="UP000321425">
    <property type="component" value="Unassembled WGS sequence"/>
</dbReference>
<dbReference type="InterPro" id="IPR003439">
    <property type="entry name" value="ABC_transporter-like_ATP-bd"/>
</dbReference>
<proteinExistence type="predicted"/>
<dbReference type="GO" id="GO:0005886">
    <property type="term" value="C:plasma membrane"/>
    <property type="evidence" value="ECO:0007669"/>
    <property type="project" value="UniProtKB-SubCell"/>
</dbReference>
<feature type="transmembrane region" description="Helical" evidence="9">
    <location>
        <begin position="55"/>
        <end position="73"/>
    </location>
</feature>
<keyword evidence="5" id="KW-0547">Nucleotide-binding</keyword>
<dbReference type="EMBL" id="BJUX01000001">
    <property type="protein sequence ID" value="GEK88134.1"/>
    <property type="molecule type" value="Genomic_DNA"/>
</dbReference>
<keyword evidence="3" id="KW-1003">Cell membrane</keyword>
<protein>
    <submittedName>
        <fullName evidence="13">ATP-binding cassette, subfamily B</fullName>
    </submittedName>
    <submittedName>
        <fullName evidence="12">Multidrug ABC transporter permease/ATP-binding protein</fullName>
    </submittedName>
</protein>
<reference evidence="13 14" key="1">
    <citation type="submission" date="2016-10" db="EMBL/GenBank/DDBJ databases">
        <authorList>
            <person name="de Groot N.N."/>
        </authorList>
    </citation>
    <scope>NUCLEOTIDE SEQUENCE [LARGE SCALE GENOMIC DNA]</scope>
    <source>
        <strain evidence="13 14">DSM 19182</strain>
    </source>
</reference>
<evidence type="ECO:0000256" key="1">
    <source>
        <dbReference type="ARBA" id="ARBA00004651"/>
    </source>
</evidence>
<gene>
    <name evidence="12" type="primary">mdlA</name>
    <name evidence="12" type="ORF">APU01nite_01730</name>
    <name evidence="13" type="ORF">SAMN04488100_10130</name>
</gene>
<dbReference type="Proteomes" id="UP000198548">
    <property type="component" value="Unassembled WGS sequence"/>
</dbReference>
<evidence type="ECO:0000256" key="7">
    <source>
        <dbReference type="ARBA" id="ARBA00022989"/>
    </source>
</evidence>
<dbReference type="SUPFAM" id="SSF90123">
    <property type="entry name" value="ABC transporter transmembrane region"/>
    <property type="match status" value="1"/>
</dbReference>
<keyword evidence="7 9" id="KW-1133">Transmembrane helix</keyword>
<dbReference type="SMART" id="SM00382">
    <property type="entry name" value="AAA"/>
    <property type="match status" value="1"/>
</dbReference>
<comment type="subcellular location">
    <subcellularLocation>
        <location evidence="1">Cell membrane</location>
        <topology evidence="1">Multi-pass membrane protein</topology>
    </subcellularLocation>
</comment>
<evidence type="ECO:0000313" key="13">
    <source>
        <dbReference type="EMBL" id="SEL39713.1"/>
    </source>
</evidence>
<keyword evidence="4 9" id="KW-0812">Transmembrane</keyword>
<feature type="transmembrane region" description="Helical" evidence="9">
    <location>
        <begin position="243"/>
        <end position="268"/>
    </location>
</feature>
<dbReference type="InterPro" id="IPR011527">
    <property type="entry name" value="ABC1_TM_dom"/>
</dbReference>
<dbReference type="InterPro" id="IPR017871">
    <property type="entry name" value="ABC_transporter-like_CS"/>
</dbReference>
<dbReference type="FunFam" id="3.40.50.300:FF:000221">
    <property type="entry name" value="Multidrug ABC transporter ATP-binding protein"/>
    <property type="match status" value="1"/>
</dbReference>
<feature type="domain" description="ABC transporter" evidence="10">
    <location>
        <begin position="338"/>
        <end position="571"/>
    </location>
</feature>
<dbReference type="InterPro" id="IPR003593">
    <property type="entry name" value="AAA+_ATPase"/>
</dbReference>
<feature type="transmembrane region" description="Helical" evidence="9">
    <location>
        <begin position="160"/>
        <end position="178"/>
    </location>
</feature>
<dbReference type="PROSITE" id="PS50929">
    <property type="entry name" value="ABC_TM1F"/>
    <property type="match status" value="1"/>
</dbReference>
<evidence type="ECO:0000259" key="10">
    <source>
        <dbReference type="PROSITE" id="PS50893"/>
    </source>
</evidence>
<evidence type="ECO:0000256" key="5">
    <source>
        <dbReference type="ARBA" id="ARBA00022741"/>
    </source>
</evidence>
<evidence type="ECO:0000256" key="6">
    <source>
        <dbReference type="ARBA" id="ARBA00022840"/>
    </source>
</evidence>
<reference evidence="12 15" key="2">
    <citation type="submission" date="2019-07" db="EMBL/GenBank/DDBJ databases">
        <title>Whole genome shotgun sequence of Alkalibacterium putridalgicola NBRC 103243.</title>
        <authorList>
            <person name="Hosoyama A."/>
            <person name="Uohara A."/>
            <person name="Ohji S."/>
            <person name="Ichikawa N."/>
        </authorList>
    </citation>
    <scope>NUCLEOTIDE SEQUENCE [LARGE SCALE GENOMIC DNA]</scope>
    <source>
        <strain evidence="12 15">NBRC 103243</strain>
    </source>
</reference>
<feature type="domain" description="ABC transmembrane type-1" evidence="11">
    <location>
        <begin position="19"/>
        <end position="303"/>
    </location>
</feature>
<sequence>MDIFKRLGWFFKQEKKSYLLGVAGLMIVAVLQLIPPRIIGIVVDEIETDVLTEQSLLQWMLILTSTAVLQYILRYMWRVNIWGNAAKLEQIVRKQLYDHFTNMDNTFFQKYRAGDLMAHATNDLRGLRMVAGGGVLTMADAISVGLTTLLAMLFVVDWRLTLIAVIPLPFLALTSRILGQRLHLRFRDAQAAFSQLNDKVQESIQGIKVMKTFGQEKEDVEKFENQTDNVVLKNKAVYKIDSLFDPAITLIMGLSYVLTIIVGGYLIMGDEISIGDFVTFINYIGMLVWPMFAIGRLFNIIERGSASYDRIENLLREDSAINERQGAIDEPISGTLSFDIEAFSYPDDEMVALHHVSFNIEQGQTLGIVGKTGAGKTSIMKLLLREYDNYKGTIRYGGYDIKDYTLDALLKQIGYVPQDNYLFSTTIRENIRFADPTLSQEAVEAAAKLADIHDDIMELPEGYDTEVGERGVSLSGGQKQRISIARAILINPELMILDDSLSAVDAKTEESILSGLKEIREGQTTIIAAHRISSVMHAEEIIVIEKGTIIERGTHSELLAHGGWYEDMYNQQQLERKLEGEDY</sequence>
<evidence type="ECO:0000259" key="11">
    <source>
        <dbReference type="PROSITE" id="PS50929"/>
    </source>
</evidence>
<accession>A0A1H7PVG6</accession>
<keyword evidence="8 9" id="KW-0472">Membrane</keyword>
<feature type="transmembrane region" description="Helical" evidence="9">
    <location>
        <begin position="280"/>
        <end position="301"/>
    </location>
</feature>
<dbReference type="FunFam" id="1.20.1560.10:FF:000011">
    <property type="entry name" value="Multidrug ABC transporter ATP-binding protein"/>
    <property type="match status" value="1"/>
</dbReference>
<dbReference type="AlphaFoldDB" id="A0A1H7PVG6"/>
<dbReference type="PANTHER" id="PTHR43394:SF1">
    <property type="entry name" value="ATP-BINDING CASSETTE SUB-FAMILY B MEMBER 10, MITOCHONDRIAL"/>
    <property type="match status" value="1"/>
</dbReference>
<dbReference type="Pfam" id="PF00664">
    <property type="entry name" value="ABC_membrane"/>
    <property type="match status" value="1"/>
</dbReference>
<keyword evidence="15" id="KW-1185">Reference proteome</keyword>
<evidence type="ECO:0000313" key="15">
    <source>
        <dbReference type="Proteomes" id="UP000321425"/>
    </source>
</evidence>
<keyword evidence="2" id="KW-0813">Transport</keyword>
<dbReference type="GO" id="GO:0005524">
    <property type="term" value="F:ATP binding"/>
    <property type="evidence" value="ECO:0007669"/>
    <property type="project" value="UniProtKB-KW"/>
</dbReference>
<evidence type="ECO:0000256" key="3">
    <source>
        <dbReference type="ARBA" id="ARBA00022475"/>
    </source>
</evidence>
<dbReference type="InterPro" id="IPR027417">
    <property type="entry name" value="P-loop_NTPase"/>
</dbReference>
<dbReference type="Gene3D" id="1.20.1560.10">
    <property type="entry name" value="ABC transporter type 1, transmembrane domain"/>
    <property type="match status" value="1"/>
</dbReference>
<dbReference type="Pfam" id="PF00005">
    <property type="entry name" value="ABC_tran"/>
    <property type="match status" value="1"/>
</dbReference>
<feature type="transmembrane region" description="Helical" evidence="9">
    <location>
        <begin position="20"/>
        <end position="43"/>
    </location>
</feature>
<evidence type="ECO:0000256" key="9">
    <source>
        <dbReference type="SAM" id="Phobius"/>
    </source>
</evidence>
<keyword evidence="6 13" id="KW-0067">ATP-binding</keyword>
<dbReference type="Gene3D" id="3.40.50.300">
    <property type="entry name" value="P-loop containing nucleotide triphosphate hydrolases"/>
    <property type="match status" value="1"/>
</dbReference>
<dbReference type="STRING" id="426703.SAMN04488100_10130"/>
<dbReference type="GO" id="GO:0015421">
    <property type="term" value="F:ABC-type oligopeptide transporter activity"/>
    <property type="evidence" value="ECO:0007669"/>
    <property type="project" value="TreeGrafter"/>
</dbReference>